<dbReference type="Pfam" id="PF04012">
    <property type="entry name" value="PspA_IM30"/>
    <property type="match status" value="1"/>
</dbReference>
<evidence type="ECO:0000313" key="3">
    <source>
        <dbReference type="EMBL" id="MBS4197798.1"/>
    </source>
</evidence>
<dbReference type="EMBL" id="JAGYPG010000005">
    <property type="protein sequence ID" value="MBS4197798.1"/>
    <property type="molecule type" value="Genomic_DNA"/>
</dbReference>
<dbReference type="Proteomes" id="UP000681414">
    <property type="component" value="Unassembled WGS sequence"/>
</dbReference>
<reference evidence="3 4" key="1">
    <citation type="submission" date="2021-05" db="EMBL/GenBank/DDBJ databases">
        <title>Novel Bacillus species.</title>
        <authorList>
            <person name="Liu G."/>
        </authorList>
    </citation>
    <scope>NUCLEOTIDE SEQUENCE [LARGE SCALE GENOMIC DNA]</scope>
    <source>
        <strain evidence="4">FJAT-49780</strain>
    </source>
</reference>
<comment type="similarity">
    <text evidence="1">Belongs to the PspA/Vipp/IM30 family.</text>
</comment>
<evidence type="ECO:0000313" key="4">
    <source>
        <dbReference type="Proteomes" id="UP000681414"/>
    </source>
</evidence>
<dbReference type="AlphaFoldDB" id="A0A942THQ1"/>
<dbReference type="InterPro" id="IPR007157">
    <property type="entry name" value="PspA_VIPP1"/>
</dbReference>
<proteinExistence type="inferred from homology"/>
<feature type="region of interest" description="Disordered" evidence="2">
    <location>
        <begin position="187"/>
        <end position="208"/>
    </location>
</feature>
<dbReference type="RefSeq" id="WP_213127026.1">
    <property type="nucleotide sequence ID" value="NZ_JAGYPG010000005.1"/>
</dbReference>
<name>A0A942THQ1_9BACI</name>
<dbReference type="PANTHER" id="PTHR31088">
    <property type="entry name" value="MEMBRANE-ASSOCIATED PROTEIN VIPP1, CHLOROPLASTIC"/>
    <property type="match status" value="1"/>
</dbReference>
<evidence type="ECO:0000256" key="1">
    <source>
        <dbReference type="ARBA" id="ARBA00043985"/>
    </source>
</evidence>
<comment type="caution">
    <text evidence="3">The sequence shown here is derived from an EMBL/GenBank/DDBJ whole genome shotgun (WGS) entry which is preliminary data.</text>
</comment>
<feature type="compositionally biased region" description="Basic and acidic residues" evidence="2">
    <location>
        <begin position="193"/>
        <end position="206"/>
    </location>
</feature>
<gene>
    <name evidence="3" type="ORF">KHA97_22415</name>
</gene>
<organism evidence="3 4">
    <name type="scientific">Lederbergia citri</name>
    <dbReference type="NCBI Taxonomy" id="2833580"/>
    <lineage>
        <taxon>Bacteria</taxon>
        <taxon>Bacillati</taxon>
        <taxon>Bacillota</taxon>
        <taxon>Bacilli</taxon>
        <taxon>Bacillales</taxon>
        <taxon>Bacillaceae</taxon>
        <taxon>Lederbergia</taxon>
    </lineage>
</organism>
<dbReference type="PANTHER" id="PTHR31088:SF6">
    <property type="entry name" value="PHAGE SHOCK PROTEIN A"/>
    <property type="match status" value="1"/>
</dbReference>
<evidence type="ECO:0000256" key="2">
    <source>
        <dbReference type="SAM" id="MobiDB-lite"/>
    </source>
</evidence>
<keyword evidence="4" id="KW-1185">Reference proteome</keyword>
<sequence length="226" mass="25251">MGILSRFRDIMASNINALLDKAENPEKMIDQYMRNLNSDLGKVKAETASVMAEEQRAKRALDECKADIEKMQNYAVKAVEAGNDDDARKFLERKSLLVTKQSELQEAYNLAANNAFKMRQMHDKLLEDIGELESRRTMLKGKMAVAKTQERLNKIGSSVAGAGHSISAFERMEEKVNRALDEATAMAELNTSPKDDIKDLEAKYDSDDTGVDDELAALKASLKNKE</sequence>
<accession>A0A942THQ1</accession>
<protein>
    <submittedName>
        <fullName evidence="3">PspA/IM30 family protein</fullName>
    </submittedName>
</protein>